<dbReference type="InterPro" id="IPR011598">
    <property type="entry name" value="bHLH_dom"/>
</dbReference>
<dbReference type="Pfam" id="PF00989">
    <property type="entry name" value="PAS"/>
    <property type="match status" value="1"/>
</dbReference>
<dbReference type="PIRSF" id="PIRSF038181">
    <property type="entry name" value="Nuclear_receptor_coactivator"/>
    <property type="match status" value="1"/>
</dbReference>
<dbReference type="PROSITE" id="PS50112">
    <property type="entry name" value="PAS"/>
    <property type="match status" value="1"/>
</dbReference>
<reference evidence="18" key="2">
    <citation type="submission" date="2025-09" db="UniProtKB">
        <authorList>
            <consortium name="Ensembl"/>
        </authorList>
    </citation>
    <scope>IDENTIFICATION</scope>
</reference>
<keyword evidence="9 14" id="KW-0010">Activator</keyword>
<keyword evidence="7" id="KW-0007">Acetylation</keyword>
<evidence type="ECO:0000256" key="13">
    <source>
        <dbReference type="ARBA" id="ARBA00048017"/>
    </source>
</evidence>
<feature type="region of interest" description="Disordered" evidence="15">
    <location>
        <begin position="995"/>
        <end position="1034"/>
    </location>
</feature>
<dbReference type="InterPro" id="IPR013767">
    <property type="entry name" value="PAS_fold"/>
</dbReference>
<dbReference type="InterPro" id="IPR056194">
    <property type="entry name" value="NCOA3_bHLH"/>
</dbReference>
<dbReference type="CDD" id="cd18949">
    <property type="entry name" value="bHLH-PAS_NCoA3_SRC3"/>
    <property type="match status" value="1"/>
</dbReference>
<keyword evidence="8 14" id="KW-0805">Transcription regulation</keyword>
<dbReference type="Gene3D" id="6.10.140.410">
    <property type="match status" value="1"/>
</dbReference>
<dbReference type="GO" id="GO:0046983">
    <property type="term" value="F:protein dimerization activity"/>
    <property type="evidence" value="ECO:0007669"/>
    <property type="project" value="InterPro"/>
</dbReference>
<keyword evidence="10 14" id="KW-0804">Transcription</keyword>
<evidence type="ECO:0000256" key="3">
    <source>
        <dbReference type="ARBA" id="ARBA00022490"/>
    </source>
</evidence>
<dbReference type="GO" id="GO:0016922">
    <property type="term" value="F:nuclear receptor binding"/>
    <property type="evidence" value="ECO:0007669"/>
    <property type="project" value="UniProtKB-UniRule"/>
</dbReference>
<dbReference type="PANTHER" id="PTHR10684">
    <property type="entry name" value="NUCLEAR RECEPTOR COACTIVATOR"/>
    <property type="match status" value="1"/>
</dbReference>
<dbReference type="FunFam" id="3.30.450.20:FF:000008">
    <property type="entry name" value="Nuclear receptor coactivator"/>
    <property type="match status" value="1"/>
</dbReference>
<dbReference type="FunFam" id="4.10.280.10:FF:000008">
    <property type="entry name" value="Nuclear receptor coactivator"/>
    <property type="match status" value="1"/>
</dbReference>
<dbReference type="GO" id="GO:0005737">
    <property type="term" value="C:cytoplasm"/>
    <property type="evidence" value="ECO:0007669"/>
    <property type="project" value="UniProtKB-SubCell"/>
</dbReference>
<dbReference type="PROSITE" id="PS50888">
    <property type="entry name" value="BHLH"/>
    <property type="match status" value="1"/>
</dbReference>
<feature type="region of interest" description="Disordered" evidence="15">
    <location>
        <begin position="1321"/>
        <end position="1350"/>
    </location>
</feature>
<dbReference type="InterPro" id="IPR000014">
    <property type="entry name" value="PAS"/>
</dbReference>
<dbReference type="GO" id="GO:0061733">
    <property type="term" value="F:protein-lysine-acetyltransferase activity"/>
    <property type="evidence" value="ECO:0007669"/>
    <property type="project" value="UniProtKB-EC"/>
</dbReference>
<dbReference type="Proteomes" id="UP000694569">
    <property type="component" value="Unplaced"/>
</dbReference>
<dbReference type="SUPFAM" id="SSF47459">
    <property type="entry name" value="HLH, helix-loop-helix DNA-binding domain"/>
    <property type="match status" value="1"/>
</dbReference>
<dbReference type="Gene3D" id="4.10.280.10">
    <property type="entry name" value="Helix-loop-helix DNA-binding domain"/>
    <property type="match status" value="1"/>
</dbReference>
<dbReference type="GO" id="GO:0045944">
    <property type="term" value="P:positive regulation of transcription by RNA polymerase II"/>
    <property type="evidence" value="ECO:0007669"/>
    <property type="project" value="TreeGrafter"/>
</dbReference>
<evidence type="ECO:0000256" key="12">
    <source>
        <dbReference type="ARBA" id="ARBA00023315"/>
    </source>
</evidence>
<dbReference type="GO" id="GO:0005634">
    <property type="term" value="C:nucleus"/>
    <property type="evidence" value="ECO:0007669"/>
    <property type="project" value="UniProtKB-SubCell"/>
</dbReference>
<evidence type="ECO:0000256" key="6">
    <source>
        <dbReference type="ARBA" id="ARBA00022737"/>
    </source>
</evidence>
<name>A0A8C5N0P0_9ANUR</name>
<keyword evidence="4" id="KW-0597">Phosphoprotein</keyword>
<dbReference type="Pfam" id="PF23172">
    <property type="entry name" value="bHLH_NCOA"/>
    <property type="match status" value="1"/>
</dbReference>
<dbReference type="Ensembl" id="ENSLLET00000022688.1">
    <property type="protein sequence ID" value="ENSLLEP00000021842.1"/>
    <property type="gene ID" value="ENSLLEG00000013850.1"/>
</dbReference>
<dbReference type="Pfam" id="PF16665">
    <property type="entry name" value="NCOA_u2"/>
    <property type="match status" value="1"/>
</dbReference>
<dbReference type="InterPro" id="IPR014920">
    <property type="entry name" value="Nuc_rcpt_coact_Ncoa-typ"/>
</dbReference>
<keyword evidence="12" id="KW-0012">Acyltransferase</keyword>
<dbReference type="InterPro" id="IPR036638">
    <property type="entry name" value="HLH_DNA-bd_sf"/>
</dbReference>
<comment type="catalytic activity">
    <reaction evidence="13">
        <text>L-lysyl-[protein] + acetyl-CoA = N(6)-acetyl-L-lysyl-[protein] + CoA + H(+)</text>
        <dbReference type="Rhea" id="RHEA:45948"/>
        <dbReference type="Rhea" id="RHEA-COMP:9752"/>
        <dbReference type="Rhea" id="RHEA-COMP:10731"/>
        <dbReference type="ChEBI" id="CHEBI:15378"/>
        <dbReference type="ChEBI" id="CHEBI:29969"/>
        <dbReference type="ChEBI" id="CHEBI:57287"/>
        <dbReference type="ChEBI" id="CHEBI:57288"/>
        <dbReference type="ChEBI" id="CHEBI:61930"/>
        <dbReference type="EC" id="2.3.1.48"/>
    </reaction>
</comment>
<comment type="similarity">
    <text evidence="2 14">Belongs to the SRC/p160 nuclear receptor coactivator family.</text>
</comment>
<feature type="region of interest" description="Disordered" evidence="15">
    <location>
        <begin position="643"/>
        <end position="679"/>
    </location>
</feature>
<keyword evidence="6" id="KW-0677">Repeat</keyword>
<dbReference type="InterPro" id="IPR009110">
    <property type="entry name" value="Nuc_rcpt_coact"/>
</dbReference>
<dbReference type="Pfam" id="PF16279">
    <property type="entry name" value="DUF4927"/>
    <property type="match status" value="1"/>
</dbReference>
<dbReference type="InterPro" id="IPR035965">
    <property type="entry name" value="PAS-like_dom_sf"/>
</dbReference>
<sequence length="1419" mass="155728">MIPCASYDGANRGSLFSCFSGSRLFFSSSSLSTNRLTCSGEKRRREQETKYIEELAELISANLSDIDNFNVKPDKCAILKETVRQIRQIKEQGKSSSNDDDVQKADVSSTGQGVIDKDSLGPLLLQALDGFLFVVNREGSIVFVSENVTQYLQYKQEDLVNTSVYSILHEEDRKDFLKNLPKSAVNGVPWSNEAPRQKSHTFNCRMLVKTSHDLLEDGNSNLDNRQRYETMQCFALSQPRAMIEEGEDLQSCMICVARRMTNVERVFSTAPESFITRHDLSGKVVNIDANSLRSSMRPGFEDTIRRCIQRFLWHNDGQPWTYKRHYQEAYVHGHSETPLYRFSLSDGTMVTAQTKSKLFRNPVTNDPHGFVSTHFLQREQNGYRPNPNPVAQGVRMPVPPNPNPANAMNPSQPQSMPPQNRNYGMGDPNSMAQMQGMRYASAGNMGPVNQAPGMQQPQYQNNNNNNYGMNMSSPPHGSPGMNASQSNLMVSPRNRGSPKMGSNQFSPVPGMNSPMGASGNAGGFSSSSLSALHAISEGVGSSLLSSLSSPGQKVENAPNMNMAPPGKMGTQDCKSPSGGMYCEQGQVESSVCQSSGREHLGEKDIKENILEGSDSQRAQAESKGHKKLLQLLTCSTEDRGHNAMASSNMDSSCKDSTTNVTSPSGVSSSTSAGVSSTSNLHGSMLQEKHRILHKLLQNGNSPAEVAKITAEATGKDNFQESANSAPCGEAAVKQEQLSPKKKESNALLRYLLDKEDPKDPLSKDIKPKVEPMENKMGQCSSSSVATSSQDKEIKIKTEAPEEVPGDLDHLDAILGDLAGPEFYSNPMSSNASPLGNKQPVFQDSPNMGMRSPQAMQMNRPPFNRAMSLDSTMPGNVTPPVRNANNFPMLHKQSMMGSPRIMEGQDNFNVMMGGGPNRNLNQHSAGDWGMQNPVVNRMEPSSSGPVGRPGPDYNTSMTRPSMNNSIPGLPARSNSIPGSRPVLQQQMLPMRPNEMSMGMGSNPYGQQGPSNPPGSWPDGMMSMDQGHGGPQNRQLGRSTLDELLCPPSTVEGQTDEIALLDQLHTLLSNTDATGLEEIDRALGIPEIVNQSQAMDQQQDSFQPQDSPVMLDQKPPMYGQPYAGQGSPMQSAGFNNMQGQHAPFNSMMSQMSQQQGNFPLQGMHPRANLMRPRTNIPKQLRMQLQQRLQGQQFLNQNRQALEMKVESLNAGAGVMRPVMQTPVGSQQGFLNAQMVAQRNRELISHHLRQQRMAMMMQQQQQQQGQPQAFSPPPNVTASASMDNPLAGPPMPQAPPQQFSYPPNYGMNQQPDPTFGRVSSPPNAMMQSRMAPSQNPHPQTTQMYQSPDMKGWPSGSLARPGSFPQQQYSHQPNPGTYNMMHLNGSGNHMGQMTMNSLPMPGMPMGPEQVQSLHVTYYRYYRS</sequence>
<feature type="domain" description="PAS" evidence="16">
    <location>
        <begin position="124"/>
        <end position="187"/>
    </location>
</feature>
<dbReference type="InterPro" id="IPR032565">
    <property type="entry name" value="NCOA2/3_DUF4927"/>
</dbReference>
<organism evidence="18 19">
    <name type="scientific">Leptobrachium leishanense</name>
    <name type="common">Leishan spiny toad</name>
    <dbReference type="NCBI Taxonomy" id="445787"/>
    <lineage>
        <taxon>Eukaryota</taxon>
        <taxon>Metazoa</taxon>
        <taxon>Chordata</taxon>
        <taxon>Craniata</taxon>
        <taxon>Vertebrata</taxon>
        <taxon>Euteleostomi</taxon>
        <taxon>Amphibia</taxon>
        <taxon>Batrachia</taxon>
        <taxon>Anura</taxon>
        <taxon>Pelobatoidea</taxon>
        <taxon>Megophryidae</taxon>
        <taxon>Leptobrachium</taxon>
    </lineage>
</organism>
<dbReference type="InterPro" id="IPR056193">
    <property type="entry name" value="bHLH_NCOA1-3"/>
</dbReference>
<evidence type="ECO:0000256" key="9">
    <source>
        <dbReference type="ARBA" id="ARBA00023159"/>
    </source>
</evidence>
<feature type="domain" description="BHLH" evidence="17">
    <location>
        <begin position="32"/>
        <end position="89"/>
    </location>
</feature>
<evidence type="ECO:0000313" key="19">
    <source>
        <dbReference type="Proteomes" id="UP000694569"/>
    </source>
</evidence>
<dbReference type="GO" id="GO:0003713">
    <property type="term" value="F:transcription coactivator activity"/>
    <property type="evidence" value="ECO:0007669"/>
    <property type="project" value="InterPro"/>
</dbReference>
<evidence type="ECO:0000256" key="11">
    <source>
        <dbReference type="ARBA" id="ARBA00023242"/>
    </source>
</evidence>
<evidence type="ECO:0000256" key="10">
    <source>
        <dbReference type="ARBA" id="ARBA00023163"/>
    </source>
</evidence>
<protein>
    <recommendedName>
        <fullName evidence="14">Nuclear receptor coactivator</fullName>
    </recommendedName>
</protein>
<evidence type="ECO:0000259" key="16">
    <source>
        <dbReference type="PROSITE" id="PS50112"/>
    </source>
</evidence>
<evidence type="ECO:0000256" key="5">
    <source>
        <dbReference type="ARBA" id="ARBA00022679"/>
    </source>
</evidence>
<dbReference type="OrthoDB" id="10035882at2759"/>
<feature type="region of interest" description="Disordered" evidence="15">
    <location>
        <begin position="542"/>
        <end position="575"/>
    </location>
</feature>
<dbReference type="SUPFAM" id="SSF55785">
    <property type="entry name" value="PYP-like sensor domain (PAS domain)"/>
    <property type="match status" value="2"/>
</dbReference>
<gene>
    <name evidence="18" type="primary">NCOA3</name>
</gene>
<keyword evidence="5" id="KW-0808">Transferase</keyword>
<accession>A0A8C5N0P0</accession>
<evidence type="ECO:0000256" key="7">
    <source>
        <dbReference type="ARBA" id="ARBA00022990"/>
    </source>
</evidence>
<feature type="compositionally biased region" description="Polar residues" evidence="15">
    <location>
        <begin position="644"/>
        <end position="655"/>
    </location>
</feature>
<dbReference type="GeneTree" id="ENSGT00950000183021"/>
<dbReference type="Pfam" id="PF14598">
    <property type="entry name" value="PAS_11"/>
    <property type="match status" value="1"/>
</dbReference>
<dbReference type="GO" id="GO:0032870">
    <property type="term" value="P:cellular response to hormone stimulus"/>
    <property type="evidence" value="ECO:0007669"/>
    <property type="project" value="TreeGrafter"/>
</dbReference>
<feature type="region of interest" description="Disordered" evidence="15">
    <location>
        <begin position="1253"/>
        <end position="1292"/>
    </location>
</feature>
<proteinExistence type="inferred from homology"/>
<dbReference type="Gene3D" id="3.30.450.20">
    <property type="entry name" value="PAS domain"/>
    <property type="match status" value="2"/>
</dbReference>
<feature type="region of interest" description="Disordered" evidence="15">
    <location>
        <begin position="90"/>
        <end position="112"/>
    </location>
</feature>
<dbReference type="Pfam" id="PF08832">
    <property type="entry name" value="SRC-1"/>
    <property type="match status" value="1"/>
</dbReference>
<dbReference type="Pfam" id="PF08815">
    <property type="entry name" value="Nuc_rec_co-act"/>
    <property type="match status" value="1"/>
</dbReference>
<dbReference type="InterPro" id="IPR010011">
    <property type="entry name" value="NCO_DUF1518"/>
</dbReference>
<keyword evidence="11 14" id="KW-0539">Nucleus</keyword>
<evidence type="ECO:0000313" key="18">
    <source>
        <dbReference type="Ensembl" id="ENSLLEP00000021842.1"/>
    </source>
</evidence>
<dbReference type="CDD" id="cd00130">
    <property type="entry name" value="PAS"/>
    <property type="match status" value="1"/>
</dbReference>
<feature type="compositionally biased region" description="Low complexity" evidence="15">
    <location>
        <begin position="1253"/>
        <end position="1265"/>
    </location>
</feature>
<evidence type="ECO:0000256" key="8">
    <source>
        <dbReference type="ARBA" id="ARBA00023015"/>
    </source>
</evidence>
<reference evidence="18" key="1">
    <citation type="submission" date="2025-08" db="UniProtKB">
        <authorList>
            <consortium name="Ensembl"/>
        </authorList>
    </citation>
    <scope>IDENTIFICATION</scope>
</reference>
<evidence type="ECO:0000256" key="15">
    <source>
        <dbReference type="SAM" id="MobiDB-lite"/>
    </source>
</evidence>
<dbReference type="SMART" id="SM00091">
    <property type="entry name" value="PAS"/>
    <property type="match status" value="1"/>
</dbReference>
<dbReference type="PANTHER" id="PTHR10684:SF3">
    <property type="entry name" value="NUCLEAR RECEPTOR COACTIVATOR 3"/>
    <property type="match status" value="1"/>
</dbReference>
<dbReference type="SMART" id="SM00353">
    <property type="entry name" value="HLH"/>
    <property type="match status" value="1"/>
</dbReference>
<feature type="compositionally biased region" description="Polar residues" evidence="15">
    <location>
        <begin position="1321"/>
        <end position="1342"/>
    </location>
</feature>
<dbReference type="InterPro" id="IPR017426">
    <property type="entry name" value="Nuclear_rcpt_coactivator"/>
</dbReference>
<evidence type="ECO:0000256" key="2">
    <source>
        <dbReference type="ARBA" id="ARBA00009933"/>
    </source>
</evidence>
<evidence type="ECO:0000256" key="1">
    <source>
        <dbReference type="ARBA" id="ARBA00004496"/>
    </source>
</evidence>
<evidence type="ECO:0000256" key="4">
    <source>
        <dbReference type="ARBA" id="ARBA00022553"/>
    </source>
</evidence>
<comment type="subcellular location">
    <subcellularLocation>
        <location evidence="1">Cytoplasm</location>
    </subcellularLocation>
    <subcellularLocation>
        <location evidence="14">Nucleus</location>
    </subcellularLocation>
</comment>
<evidence type="ECO:0000256" key="14">
    <source>
        <dbReference type="PIRNR" id="PIRNR038181"/>
    </source>
</evidence>
<dbReference type="InterPro" id="IPR014935">
    <property type="entry name" value="SRC/p160_LXXLL"/>
</dbReference>
<keyword evidence="3" id="KW-0963">Cytoplasm</keyword>
<dbReference type="SMART" id="SM01151">
    <property type="entry name" value="DUF1518"/>
    <property type="match status" value="1"/>
</dbReference>
<keyword evidence="19" id="KW-1185">Reference proteome</keyword>
<dbReference type="InterPro" id="IPR037077">
    <property type="entry name" value="Nuc_rcpt_coact_Ncoa_int_sf"/>
</dbReference>
<dbReference type="SUPFAM" id="SSF69125">
    <property type="entry name" value="Nuclear receptor coactivator interlocking domain"/>
    <property type="match status" value="1"/>
</dbReference>
<dbReference type="FunFam" id="3.30.450.20:FF:000027">
    <property type="entry name" value="Nuclear receptor coactivator 3"/>
    <property type="match status" value="1"/>
</dbReference>
<feature type="compositionally biased region" description="Low complexity" evidence="15">
    <location>
        <begin position="656"/>
        <end position="679"/>
    </location>
</feature>
<evidence type="ECO:0000259" key="17">
    <source>
        <dbReference type="PROSITE" id="PS50888"/>
    </source>
</evidence>